<dbReference type="STRING" id="320787.CA2015_1757"/>
<dbReference type="PANTHER" id="PTHR46118">
    <property type="entry name" value="PROTEIN ABHD11"/>
    <property type="match status" value="1"/>
</dbReference>
<evidence type="ECO:0000313" key="4">
    <source>
        <dbReference type="Proteomes" id="UP000036520"/>
    </source>
</evidence>
<keyword evidence="4" id="KW-1185">Reference proteome</keyword>
<name>A0A0H4PDI8_9BACT</name>
<dbReference type="InterPro" id="IPR000073">
    <property type="entry name" value="AB_hydrolase_1"/>
</dbReference>
<dbReference type="PATRIC" id="fig|320787.5.peg.1934"/>
<dbReference type="EMBL" id="CP012040">
    <property type="protein sequence ID" value="AKP51190.1"/>
    <property type="molecule type" value="Genomic_DNA"/>
</dbReference>
<dbReference type="SUPFAM" id="SSF53474">
    <property type="entry name" value="alpha/beta-Hydrolases"/>
    <property type="match status" value="1"/>
</dbReference>
<sequence>MKLNFRKTGTGKPLVILHGLFGSADNWMSIAKGLEENFTLYLLDQRNHGDSPHSDTWNYKAMAKDLKEFMEAEGLEKASFLGHSMGGKTVMKFALTYPEMVNKLVVADIAPRPYPVHHQTILEGLNAVDIKNLSSRKEAEDKLTEYISERGVRQFLLKNLTRKEGAFAWKINLPVITKQIENVGEEITSDKPFSGPALFMGGANSDYIKSSDKEDIENLFPDNHIIHIKNTGHWLHAEQPEAVVATLNAFLGT</sequence>
<dbReference type="PANTHER" id="PTHR46118:SF4">
    <property type="entry name" value="PROTEIN ABHD11"/>
    <property type="match status" value="1"/>
</dbReference>
<dbReference type="AlphaFoldDB" id="A0A0H4PDI8"/>
<dbReference type="InterPro" id="IPR029058">
    <property type="entry name" value="AB_hydrolase_fold"/>
</dbReference>
<accession>A0A0H4PDI8</accession>
<reference evidence="3 4" key="1">
    <citation type="submission" date="2015-07" db="EMBL/GenBank/DDBJ databases">
        <authorList>
            <person name="Kim K.M."/>
        </authorList>
    </citation>
    <scope>NUCLEOTIDE SEQUENCE [LARGE SCALE GENOMIC DNA]</scope>
    <source>
        <strain evidence="3 4">KCTC 12363</strain>
    </source>
</reference>
<organism evidence="3 4">
    <name type="scientific">Cyclobacterium amurskyense</name>
    <dbReference type="NCBI Taxonomy" id="320787"/>
    <lineage>
        <taxon>Bacteria</taxon>
        <taxon>Pseudomonadati</taxon>
        <taxon>Bacteroidota</taxon>
        <taxon>Cytophagia</taxon>
        <taxon>Cytophagales</taxon>
        <taxon>Cyclobacteriaceae</taxon>
        <taxon>Cyclobacterium</taxon>
    </lineage>
</organism>
<dbReference type="OrthoDB" id="9808398at2"/>
<dbReference type="KEGG" id="camu:CA2015_1757"/>
<evidence type="ECO:0000313" key="3">
    <source>
        <dbReference type="EMBL" id="AKP51190.1"/>
    </source>
</evidence>
<feature type="domain" description="AB hydrolase-1" evidence="2">
    <location>
        <begin position="12"/>
        <end position="239"/>
    </location>
</feature>
<evidence type="ECO:0000259" key="2">
    <source>
        <dbReference type="Pfam" id="PF00561"/>
    </source>
</evidence>
<evidence type="ECO:0000256" key="1">
    <source>
        <dbReference type="ARBA" id="ARBA00022801"/>
    </source>
</evidence>
<dbReference type="Gene3D" id="3.40.50.1820">
    <property type="entry name" value="alpha/beta hydrolase"/>
    <property type="match status" value="1"/>
</dbReference>
<dbReference type="RefSeq" id="WP_048641551.1">
    <property type="nucleotide sequence ID" value="NZ_CP012040.1"/>
</dbReference>
<dbReference type="GO" id="GO:0016787">
    <property type="term" value="F:hydrolase activity"/>
    <property type="evidence" value="ECO:0007669"/>
    <property type="project" value="UniProtKB-KW"/>
</dbReference>
<keyword evidence="1" id="KW-0378">Hydrolase</keyword>
<dbReference type="Proteomes" id="UP000036520">
    <property type="component" value="Chromosome"/>
</dbReference>
<proteinExistence type="predicted"/>
<protein>
    <submittedName>
        <fullName evidence="3">Putative esterase/lipase ybfF</fullName>
    </submittedName>
</protein>
<dbReference type="Pfam" id="PF00561">
    <property type="entry name" value="Abhydrolase_1"/>
    <property type="match status" value="1"/>
</dbReference>
<gene>
    <name evidence="3" type="ORF">CA2015_1757</name>
</gene>